<dbReference type="Gene3D" id="3.40.30.10">
    <property type="entry name" value="Glutaredoxin"/>
    <property type="match status" value="1"/>
</dbReference>
<dbReference type="EMBL" id="BMFG01000006">
    <property type="protein sequence ID" value="GGD28969.1"/>
    <property type="molecule type" value="Genomic_DNA"/>
</dbReference>
<organism evidence="2 3">
    <name type="scientific">Flavobacterium orientale</name>
    <dbReference type="NCBI Taxonomy" id="1756020"/>
    <lineage>
        <taxon>Bacteria</taxon>
        <taxon>Pseudomonadati</taxon>
        <taxon>Bacteroidota</taxon>
        <taxon>Flavobacteriia</taxon>
        <taxon>Flavobacteriales</taxon>
        <taxon>Flavobacteriaceae</taxon>
        <taxon>Flavobacterium</taxon>
    </lineage>
</organism>
<sequence length="468" mass="54709">MIAYSKKLLPLFSVATLCLLFSCNKEFSSDNYIAYFGGEVVNPKSNYVLFLKNDEIIDTLFLNEKNQFFKQFDSLAPGMYTFKHDPEYQYVYFDKNDSLMVRINPVEFDESIVFCGRGDEKNNFLMELYLKNQEDRSTMFDIFDYDTKKFQATIDASFKKNQNFYSKKKENIKWNDDFDIYANATLQFHHNSKKEIYPIAHKLRTGKIINDSLPKNYYDHRKNIDYNNVNLTNYSPFVRYLTYMMSNVSYSNVNSTNTTTEALEIHLHKLNIADTLFKSAKVKNKILNSVAFSYLLEDQNSENNAQFIKRFNDLSTDKESLEEINKLANSIKLLKVGAELPEVSLLDLNGTKISSKSILKRKSVIFFWTSNASSHITACHKKAIDFQKAYPDYQFIAINIDDNHEEWIQLLKQYKFGVVNEFRAADFDDLKSKWAINKLQRTIIIDQNGTIKNGFVNLFEVNFTNYLK</sequence>
<dbReference type="SUPFAM" id="SSF52833">
    <property type="entry name" value="Thioredoxin-like"/>
    <property type="match status" value="1"/>
</dbReference>
<dbReference type="Proteomes" id="UP000625735">
    <property type="component" value="Unassembled WGS sequence"/>
</dbReference>
<evidence type="ECO:0000313" key="2">
    <source>
        <dbReference type="EMBL" id="GGD28969.1"/>
    </source>
</evidence>
<evidence type="ECO:0000259" key="1">
    <source>
        <dbReference type="PROSITE" id="PS51352"/>
    </source>
</evidence>
<evidence type="ECO:0000313" key="3">
    <source>
        <dbReference type="Proteomes" id="UP000625735"/>
    </source>
</evidence>
<reference evidence="2" key="1">
    <citation type="journal article" date="2014" name="Int. J. Syst. Evol. Microbiol.">
        <title>Complete genome sequence of Corynebacterium casei LMG S-19264T (=DSM 44701T), isolated from a smear-ripened cheese.</title>
        <authorList>
            <consortium name="US DOE Joint Genome Institute (JGI-PGF)"/>
            <person name="Walter F."/>
            <person name="Albersmeier A."/>
            <person name="Kalinowski J."/>
            <person name="Ruckert C."/>
        </authorList>
    </citation>
    <scope>NUCLEOTIDE SEQUENCE</scope>
    <source>
        <strain evidence="2">CGMCC 1.12506</strain>
    </source>
</reference>
<dbReference type="AlphaFoldDB" id="A0A916Y463"/>
<protein>
    <recommendedName>
        <fullName evidence="1">Thioredoxin domain-containing protein</fullName>
    </recommendedName>
</protein>
<gene>
    <name evidence="2" type="ORF">GCM10011343_18920</name>
</gene>
<proteinExistence type="predicted"/>
<feature type="domain" description="Thioredoxin" evidence="1">
    <location>
        <begin position="334"/>
        <end position="468"/>
    </location>
</feature>
<name>A0A916Y463_9FLAO</name>
<dbReference type="InterPro" id="IPR013766">
    <property type="entry name" value="Thioredoxin_domain"/>
</dbReference>
<dbReference type="InterPro" id="IPR012336">
    <property type="entry name" value="Thioredoxin-like_fold"/>
</dbReference>
<accession>A0A916Y463</accession>
<dbReference type="Pfam" id="PF13905">
    <property type="entry name" value="Thioredoxin_8"/>
    <property type="match status" value="1"/>
</dbReference>
<dbReference type="InterPro" id="IPR036249">
    <property type="entry name" value="Thioredoxin-like_sf"/>
</dbReference>
<comment type="caution">
    <text evidence="2">The sequence shown here is derived from an EMBL/GenBank/DDBJ whole genome shotgun (WGS) entry which is preliminary data.</text>
</comment>
<reference evidence="2" key="2">
    <citation type="submission" date="2020-09" db="EMBL/GenBank/DDBJ databases">
        <authorList>
            <person name="Sun Q."/>
            <person name="Zhou Y."/>
        </authorList>
    </citation>
    <scope>NUCLEOTIDE SEQUENCE</scope>
    <source>
        <strain evidence="2">CGMCC 1.12506</strain>
    </source>
</reference>
<dbReference type="PROSITE" id="PS51352">
    <property type="entry name" value="THIOREDOXIN_2"/>
    <property type="match status" value="1"/>
</dbReference>
<keyword evidence="3" id="KW-1185">Reference proteome</keyword>
<dbReference type="PROSITE" id="PS51257">
    <property type="entry name" value="PROKAR_LIPOPROTEIN"/>
    <property type="match status" value="1"/>
</dbReference>